<keyword evidence="3" id="KW-0479">Metal-binding</keyword>
<dbReference type="FunFam" id="3.40.50.1010:FF:000020">
    <property type="entry name" value="20S-pre-rRNA D-site endonuclease NOB1"/>
    <property type="match status" value="1"/>
</dbReference>
<dbReference type="GO" id="GO:0046872">
    <property type="term" value="F:metal ion binding"/>
    <property type="evidence" value="ECO:0007669"/>
    <property type="project" value="UniProtKB-KW"/>
</dbReference>
<name>A0A8H8RKQ0_9HELO</name>
<evidence type="ECO:0000256" key="1">
    <source>
        <dbReference type="ARBA" id="ARBA00005858"/>
    </source>
</evidence>
<sequence>MATNTPKPIHSLVLDAAEFLYTIPAVIDEIRDPATRSRVETTLKPFIQCRSPRPESVKIITDFARRTGDLEVLSRPDIHLMALAYELECERNHGDWRLRSVPGQKRVNGPPPASLTGGSADPAVTEKEGETVISVETATQNAPAPTASTQAEDDSQAKEIEEKLLETHISTTDAEEAPETAPAVQSPASQEDTPNPTPSKKYRPQRTKTTAKAGSRPRTSNSTNKKTPTAPLNPKKSPKPCK</sequence>
<protein>
    <submittedName>
        <fullName evidence="7">20S-pre-rRNA D-site endonuclease</fullName>
    </submittedName>
</protein>
<dbReference type="GO" id="GO:0005737">
    <property type="term" value="C:cytoplasm"/>
    <property type="evidence" value="ECO:0007669"/>
    <property type="project" value="UniProtKB-ARBA"/>
</dbReference>
<feature type="domain" description="Ribonuclease PIN" evidence="6">
    <location>
        <begin position="14"/>
        <end position="87"/>
    </location>
</feature>
<dbReference type="Pfam" id="PF17146">
    <property type="entry name" value="PIN_6"/>
    <property type="match status" value="1"/>
</dbReference>
<evidence type="ECO:0000313" key="7">
    <source>
        <dbReference type="EMBL" id="TVY37324.1"/>
    </source>
</evidence>
<organism evidence="7 8">
    <name type="scientific">Lachnellula subtilissima</name>
    <dbReference type="NCBI Taxonomy" id="602034"/>
    <lineage>
        <taxon>Eukaryota</taxon>
        <taxon>Fungi</taxon>
        <taxon>Dikarya</taxon>
        <taxon>Ascomycota</taxon>
        <taxon>Pezizomycotina</taxon>
        <taxon>Leotiomycetes</taxon>
        <taxon>Helotiales</taxon>
        <taxon>Lachnaceae</taxon>
        <taxon>Lachnellula</taxon>
    </lineage>
</organism>
<keyword evidence="4" id="KW-0378">Hydrolase</keyword>
<feature type="compositionally biased region" description="Polar residues" evidence="5">
    <location>
        <begin position="207"/>
        <end position="227"/>
    </location>
</feature>
<proteinExistence type="inferred from homology"/>
<comment type="similarity">
    <text evidence="1">Belongs to the NOB1 family.</text>
</comment>
<evidence type="ECO:0000313" key="8">
    <source>
        <dbReference type="Proteomes" id="UP000462212"/>
    </source>
</evidence>
<dbReference type="EMBL" id="QGMJ01000356">
    <property type="protein sequence ID" value="TVY37324.1"/>
    <property type="molecule type" value="Genomic_DNA"/>
</dbReference>
<feature type="region of interest" description="Disordered" evidence="5">
    <location>
        <begin position="100"/>
        <end position="242"/>
    </location>
</feature>
<accession>A0A8H8RKQ0</accession>
<dbReference type="GO" id="GO:0016787">
    <property type="term" value="F:hydrolase activity"/>
    <property type="evidence" value="ECO:0007669"/>
    <property type="project" value="UniProtKB-KW"/>
</dbReference>
<keyword evidence="2" id="KW-0540">Nuclease</keyword>
<dbReference type="CDD" id="cd09876">
    <property type="entry name" value="PIN_Nob1-like"/>
    <property type="match status" value="1"/>
</dbReference>
<dbReference type="Proteomes" id="UP000462212">
    <property type="component" value="Unassembled WGS sequence"/>
</dbReference>
<dbReference type="InterPro" id="IPR039907">
    <property type="entry name" value="NOB1"/>
</dbReference>
<keyword evidence="7" id="KW-0255">Endonuclease</keyword>
<evidence type="ECO:0000259" key="6">
    <source>
        <dbReference type="Pfam" id="PF17146"/>
    </source>
</evidence>
<dbReference type="GO" id="GO:0030490">
    <property type="term" value="P:maturation of SSU-rRNA"/>
    <property type="evidence" value="ECO:0007669"/>
    <property type="project" value="TreeGrafter"/>
</dbReference>
<dbReference type="PANTHER" id="PTHR12814:SF2">
    <property type="entry name" value="RNA-BINDING PROTEIN NOB1"/>
    <property type="match status" value="1"/>
</dbReference>
<gene>
    <name evidence="7" type="primary">nob1_0</name>
    <name evidence="7" type="ORF">LSUB1_G004749</name>
</gene>
<dbReference type="PANTHER" id="PTHR12814">
    <property type="entry name" value="RNA-BINDING PROTEIN NOB1"/>
    <property type="match status" value="1"/>
</dbReference>
<feature type="compositionally biased region" description="Basic and acidic residues" evidence="5">
    <location>
        <begin position="155"/>
        <end position="166"/>
    </location>
</feature>
<evidence type="ECO:0000256" key="5">
    <source>
        <dbReference type="SAM" id="MobiDB-lite"/>
    </source>
</evidence>
<keyword evidence="8" id="KW-1185">Reference proteome</keyword>
<dbReference type="GO" id="GO:0030688">
    <property type="term" value="C:preribosome, small subunit precursor"/>
    <property type="evidence" value="ECO:0007669"/>
    <property type="project" value="TreeGrafter"/>
</dbReference>
<dbReference type="Gene3D" id="3.40.50.1010">
    <property type="entry name" value="5'-nuclease"/>
    <property type="match status" value="1"/>
</dbReference>
<dbReference type="GO" id="GO:0031981">
    <property type="term" value="C:nuclear lumen"/>
    <property type="evidence" value="ECO:0007669"/>
    <property type="project" value="UniProtKB-ARBA"/>
</dbReference>
<dbReference type="GO" id="GO:0004521">
    <property type="term" value="F:RNA endonuclease activity"/>
    <property type="evidence" value="ECO:0007669"/>
    <property type="project" value="TreeGrafter"/>
</dbReference>
<feature type="compositionally biased region" description="Polar residues" evidence="5">
    <location>
        <begin position="134"/>
        <end position="150"/>
    </location>
</feature>
<reference evidence="7 8" key="1">
    <citation type="submission" date="2018-05" db="EMBL/GenBank/DDBJ databases">
        <title>Genome sequencing and assembly of the regulated plant pathogen Lachnellula willkommii and related sister species for the development of diagnostic species identification markers.</title>
        <authorList>
            <person name="Giroux E."/>
            <person name="Bilodeau G."/>
        </authorList>
    </citation>
    <scope>NUCLEOTIDE SEQUENCE [LARGE SCALE GENOMIC DNA]</scope>
    <source>
        <strain evidence="7 8">CBS 197.66</strain>
    </source>
</reference>
<dbReference type="AlphaFoldDB" id="A0A8H8RKQ0"/>
<evidence type="ECO:0000256" key="3">
    <source>
        <dbReference type="ARBA" id="ARBA00022723"/>
    </source>
</evidence>
<evidence type="ECO:0000256" key="4">
    <source>
        <dbReference type="ARBA" id="ARBA00022801"/>
    </source>
</evidence>
<dbReference type="InterPro" id="IPR033411">
    <property type="entry name" value="Ribonuclease_PIN"/>
</dbReference>
<dbReference type="OrthoDB" id="446759at2759"/>
<evidence type="ECO:0000256" key="2">
    <source>
        <dbReference type="ARBA" id="ARBA00022722"/>
    </source>
</evidence>
<comment type="caution">
    <text evidence="7">The sequence shown here is derived from an EMBL/GenBank/DDBJ whole genome shotgun (WGS) entry which is preliminary data.</text>
</comment>